<reference evidence="3 4" key="1">
    <citation type="submission" date="2021-03" db="EMBL/GenBank/DDBJ databases">
        <title>Actinomadura violae sp. nov., isolated from lichen in Thailand.</title>
        <authorList>
            <person name="Kanchanasin P."/>
            <person name="Saeng-In P."/>
            <person name="Phongsopitanun W."/>
            <person name="Yuki M."/>
            <person name="Kudo T."/>
            <person name="Ohkuma M."/>
            <person name="Tanasupawat S."/>
        </authorList>
    </citation>
    <scope>NUCLEOTIDE SEQUENCE [LARGE SCALE GENOMIC DNA]</scope>
    <source>
        <strain evidence="3 4">LCR2-06</strain>
    </source>
</reference>
<proteinExistence type="predicted"/>
<keyword evidence="4" id="KW-1185">Reference proteome</keyword>
<organism evidence="3 4">
    <name type="scientific">Actinomadura violacea</name>
    <dbReference type="NCBI Taxonomy" id="2819934"/>
    <lineage>
        <taxon>Bacteria</taxon>
        <taxon>Bacillati</taxon>
        <taxon>Actinomycetota</taxon>
        <taxon>Actinomycetes</taxon>
        <taxon>Streptosporangiales</taxon>
        <taxon>Thermomonosporaceae</taxon>
        <taxon>Actinomadura</taxon>
    </lineage>
</organism>
<dbReference type="EMBL" id="JAGEPF010000003">
    <property type="protein sequence ID" value="MBO2457009.1"/>
    <property type="molecule type" value="Genomic_DNA"/>
</dbReference>
<sequence>MDVLLTGSAGFIGSHVAEALTAAGHRVRGLDLRPDGPAPSGGPGGAADVRDAAEVARRLRGADAVCHQAAKVGLGVDVADLPDYASVNVHGTAVLLAEMARAGVGALVLASSMVVYGEGAYTCGTHGPVRPAPRPAEALRAGRYEPGCPECGHPLAPGEVGEDALLDPRNVYADTKLAQEHLAASWARATGGSVAALRYHNVYGPRMPRDTPYAGVAAIFRSRLMNGEAPLVFEDGGQRRDFVHVRDVARANVLALERVAAGTPGRGALRAYNIASGEPRTIGEMADALAGAFGGPAPRVTGGHRLGDVRHIVARPDRARRELGFRPSVPFGEGMAEFARDAPEPAAGAAAPARQPVTSL</sequence>
<dbReference type="Proteomes" id="UP000680206">
    <property type="component" value="Unassembled WGS sequence"/>
</dbReference>
<dbReference type="InterPro" id="IPR001509">
    <property type="entry name" value="Epimerase_deHydtase"/>
</dbReference>
<gene>
    <name evidence="3" type="ORF">J4709_05430</name>
</gene>
<dbReference type="RefSeq" id="WP_208237572.1">
    <property type="nucleotide sequence ID" value="NZ_JAGEPF010000003.1"/>
</dbReference>
<protein>
    <submittedName>
        <fullName evidence="3">NAD-dependent epimerase/dehydratase family protein</fullName>
    </submittedName>
</protein>
<evidence type="ECO:0000313" key="3">
    <source>
        <dbReference type="EMBL" id="MBO2457009.1"/>
    </source>
</evidence>
<feature type="compositionally biased region" description="Low complexity" evidence="1">
    <location>
        <begin position="344"/>
        <end position="353"/>
    </location>
</feature>
<comment type="caution">
    <text evidence="3">The sequence shown here is derived from an EMBL/GenBank/DDBJ whole genome shotgun (WGS) entry which is preliminary data.</text>
</comment>
<dbReference type="Gene3D" id="3.40.50.720">
    <property type="entry name" value="NAD(P)-binding Rossmann-like Domain"/>
    <property type="match status" value="1"/>
</dbReference>
<dbReference type="InterPro" id="IPR036291">
    <property type="entry name" value="NAD(P)-bd_dom_sf"/>
</dbReference>
<name>A0ABS3RJU6_9ACTN</name>
<dbReference type="SUPFAM" id="SSF51735">
    <property type="entry name" value="NAD(P)-binding Rossmann-fold domains"/>
    <property type="match status" value="1"/>
</dbReference>
<evidence type="ECO:0000259" key="2">
    <source>
        <dbReference type="Pfam" id="PF01370"/>
    </source>
</evidence>
<dbReference type="PANTHER" id="PTHR43245:SF13">
    <property type="entry name" value="UDP-D-APIOSE_UDP-D-XYLOSE SYNTHASE 2"/>
    <property type="match status" value="1"/>
</dbReference>
<feature type="domain" description="NAD-dependent epimerase/dehydratase" evidence="2">
    <location>
        <begin position="3"/>
        <end position="121"/>
    </location>
</feature>
<evidence type="ECO:0000313" key="4">
    <source>
        <dbReference type="Proteomes" id="UP000680206"/>
    </source>
</evidence>
<accession>A0ABS3RJU6</accession>
<feature type="domain" description="NAD-dependent epimerase/dehydratase" evidence="2">
    <location>
        <begin position="164"/>
        <end position="275"/>
    </location>
</feature>
<evidence type="ECO:0000256" key="1">
    <source>
        <dbReference type="SAM" id="MobiDB-lite"/>
    </source>
</evidence>
<dbReference type="PANTHER" id="PTHR43245">
    <property type="entry name" value="BIFUNCTIONAL POLYMYXIN RESISTANCE PROTEIN ARNA"/>
    <property type="match status" value="1"/>
</dbReference>
<dbReference type="Pfam" id="PF01370">
    <property type="entry name" value="Epimerase"/>
    <property type="match status" value="2"/>
</dbReference>
<dbReference type="InterPro" id="IPR050177">
    <property type="entry name" value="Lipid_A_modif_metabolic_enz"/>
</dbReference>
<feature type="region of interest" description="Disordered" evidence="1">
    <location>
        <begin position="339"/>
        <end position="360"/>
    </location>
</feature>